<sequence length="184" mass="19821">MLSESAVEIRVVESSSWFCSFVGATAVAGSSSSLTDSCEVCVSIAADSWFTECCGSDRLVTELSRPDDLACSCAVFRDTIEVASSSTNTVRDPAGILVTSVLEECTDRCSGSRLGFGPKMSDWCWGAVKNGSRSFDVIAAAERVERKECMERADRIDRAGEPLSSKQLCVPKLLVLEIRCRLPA</sequence>
<dbReference type="RefSeq" id="XP_046060874.1">
    <property type="nucleotide sequence ID" value="XM_046204874.1"/>
</dbReference>
<evidence type="ECO:0000313" key="2">
    <source>
        <dbReference type="Proteomes" id="UP000769157"/>
    </source>
</evidence>
<name>A0A9P8P5N4_9ASCO</name>
<proteinExistence type="predicted"/>
<protein>
    <submittedName>
        <fullName evidence="1">Uncharacterized protein</fullName>
    </submittedName>
</protein>
<accession>A0A9P8P5N4</accession>
<gene>
    <name evidence="1" type="ORF">OGAPHI_003858</name>
</gene>
<dbReference type="Proteomes" id="UP000769157">
    <property type="component" value="Unassembled WGS sequence"/>
</dbReference>
<dbReference type="EMBL" id="JAEUBE010000295">
    <property type="protein sequence ID" value="KAH3665670.1"/>
    <property type="molecule type" value="Genomic_DNA"/>
</dbReference>
<dbReference type="GeneID" id="70235823"/>
<evidence type="ECO:0000313" key="1">
    <source>
        <dbReference type="EMBL" id="KAH3665670.1"/>
    </source>
</evidence>
<dbReference type="AlphaFoldDB" id="A0A9P8P5N4"/>
<organism evidence="1 2">
    <name type="scientific">Ogataea philodendri</name>
    <dbReference type="NCBI Taxonomy" id="1378263"/>
    <lineage>
        <taxon>Eukaryota</taxon>
        <taxon>Fungi</taxon>
        <taxon>Dikarya</taxon>
        <taxon>Ascomycota</taxon>
        <taxon>Saccharomycotina</taxon>
        <taxon>Pichiomycetes</taxon>
        <taxon>Pichiales</taxon>
        <taxon>Pichiaceae</taxon>
        <taxon>Ogataea</taxon>
    </lineage>
</organism>
<comment type="caution">
    <text evidence="1">The sequence shown here is derived from an EMBL/GenBank/DDBJ whole genome shotgun (WGS) entry which is preliminary data.</text>
</comment>
<keyword evidence="2" id="KW-1185">Reference proteome</keyword>
<reference evidence="1" key="2">
    <citation type="submission" date="2021-01" db="EMBL/GenBank/DDBJ databases">
        <authorList>
            <person name="Schikora-Tamarit M.A."/>
        </authorList>
    </citation>
    <scope>NUCLEOTIDE SEQUENCE</scope>
    <source>
        <strain evidence="1">CBS6075</strain>
    </source>
</reference>
<reference evidence="1" key="1">
    <citation type="journal article" date="2021" name="Open Biol.">
        <title>Shared evolutionary footprints suggest mitochondrial oxidative damage underlies multiple complex I losses in fungi.</title>
        <authorList>
            <person name="Schikora-Tamarit M.A."/>
            <person name="Marcet-Houben M."/>
            <person name="Nosek J."/>
            <person name="Gabaldon T."/>
        </authorList>
    </citation>
    <scope>NUCLEOTIDE SEQUENCE</scope>
    <source>
        <strain evidence="1">CBS6075</strain>
    </source>
</reference>